<comment type="caution">
    <text evidence="1">The sequence shown here is derived from an EMBL/GenBank/DDBJ whole genome shotgun (WGS) entry which is preliminary data.</text>
</comment>
<sequence>MFDEVIGKSVNQAILGGMRRFFVRLKAQRNRSPRSLRRFEFRDGRNGNRVDVQRDGVIGGMRRLVDLSGSALREKFLPLRPFHKNFRLNQRLPKILRWVG</sequence>
<keyword evidence="2" id="KW-1185">Reference proteome</keyword>
<protein>
    <submittedName>
        <fullName evidence="1">Uncharacterized protein</fullName>
    </submittedName>
</protein>
<dbReference type="Proteomes" id="UP000317243">
    <property type="component" value="Unassembled WGS sequence"/>
</dbReference>
<dbReference type="AlphaFoldDB" id="A0A5C5X208"/>
<evidence type="ECO:0000313" key="1">
    <source>
        <dbReference type="EMBL" id="TWT56860.1"/>
    </source>
</evidence>
<reference evidence="1 2" key="1">
    <citation type="submission" date="2019-02" db="EMBL/GenBank/DDBJ databases">
        <title>Deep-cultivation of Planctomycetes and their phenomic and genomic characterization uncovers novel biology.</title>
        <authorList>
            <person name="Wiegand S."/>
            <person name="Jogler M."/>
            <person name="Boedeker C."/>
            <person name="Pinto D."/>
            <person name="Vollmers J."/>
            <person name="Rivas-Marin E."/>
            <person name="Kohn T."/>
            <person name="Peeters S.H."/>
            <person name="Heuer A."/>
            <person name="Rast P."/>
            <person name="Oberbeckmann S."/>
            <person name="Bunk B."/>
            <person name="Jeske O."/>
            <person name="Meyerdierks A."/>
            <person name="Storesund J.E."/>
            <person name="Kallscheuer N."/>
            <person name="Luecker S."/>
            <person name="Lage O.M."/>
            <person name="Pohl T."/>
            <person name="Merkel B.J."/>
            <person name="Hornburger P."/>
            <person name="Mueller R.-W."/>
            <person name="Bruemmer F."/>
            <person name="Labrenz M."/>
            <person name="Spormann A.M."/>
            <person name="Op Den Camp H."/>
            <person name="Overmann J."/>
            <person name="Amann R."/>
            <person name="Jetten M.S.M."/>
            <person name="Mascher T."/>
            <person name="Medema M.H."/>
            <person name="Devos D.P."/>
            <person name="Kaster A.-K."/>
            <person name="Ovreas L."/>
            <person name="Rohde M."/>
            <person name="Galperin M.Y."/>
            <person name="Jogler C."/>
        </authorList>
    </citation>
    <scope>NUCLEOTIDE SEQUENCE [LARGE SCALE GENOMIC DNA]</scope>
    <source>
        <strain evidence="1 2">KOR42</strain>
    </source>
</reference>
<gene>
    <name evidence="1" type="ORF">KOR42_02150</name>
</gene>
<accession>A0A5C5X208</accession>
<organism evidence="1 2">
    <name type="scientific">Thalassoglobus neptunius</name>
    <dbReference type="NCBI Taxonomy" id="1938619"/>
    <lineage>
        <taxon>Bacteria</taxon>
        <taxon>Pseudomonadati</taxon>
        <taxon>Planctomycetota</taxon>
        <taxon>Planctomycetia</taxon>
        <taxon>Planctomycetales</taxon>
        <taxon>Planctomycetaceae</taxon>
        <taxon>Thalassoglobus</taxon>
    </lineage>
</organism>
<evidence type="ECO:0000313" key="2">
    <source>
        <dbReference type="Proteomes" id="UP000317243"/>
    </source>
</evidence>
<name>A0A5C5X208_9PLAN</name>
<proteinExistence type="predicted"/>
<dbReference type="EMBL" id="SIHI01000001">
    <property type="protein sequence ID" value="TWT56860.1"/>
    <property type="molecule type" value="Genomic_DNA"/>
</dbReference>